<evidence type="ECO:0000256" key="3">
    <source>
        <dbReference type="ARBA" id="ARBA00022692"/>
    </source>
</evidence>
<evidence type="ECO:0000256" key="1">
    <source>
        <dbReference type="ARBA" id="ARBA00004141"/>
    </source>
</evidence>
<keyword evidence="5 6" id="KW-0472">Membrane</keyword>
<organism evidence="7 8">
    <name type="scientific">Candidatus Staskawiczbacteria bacterium RIFCSPHIGHO2_02_FULL_42_22</name>
    <dbReference type="NCBI Taxonomy" id="1802207"/>
    <lineage>
        <taxon>Bacteria</taxon>
        <taxon>Candidatus Staskawicziibacteriota</taxon>
    </lineage>
</organism>
<evidence type="ECO:0000256" key="5">
    <source>
        <dbReference type="ARBA" id="ARBA00023136"/>
    </source>
</evidence>
<feature type="transmembrane region" description="Helical" evidence="6">
    <location>
        <begin position="266"/>
        <end position="283"/>
    </location>
</feature>
<evidence type="ECO:0000256" key="2">
    <source>
        <dbReference type="ARBA" id="ARBA00009773"/>
    </source>
</evidence>
<dbReference type="PANTHER" id="PTHR21716:SF4">
    <property type="entry name" value="TRANSMEMBRANE PROTEIN 245"/>
    <property type="match status" value="1"/>
</dbReference>
<dbReference type="EMBL" id="MHOT01000010">
    <property type="protein sequence ID" value="OGZ69485.1"/>
    <property type="molecule type" value="Genomic_DNA"/>
</dbReference>
<dbReference type="GO" id="GO:0016020">
    <property type="term" value="C:membrane"/>
    <property type="evidence" value="ECO:0007669"/>
    <property type="project" value="UniProtKB-SubCell"/>
</dbReference>
<feature type="transmembrane region" description="Helical" evidence="6">
    <location>
        <begin position="31"/>
        <end position="48"/>
    </location>
</feature>
<dbReference type="PANTHER" id="PTHR21716">
    <property type="entry name" value="TRANSMEMBRANE PROTEIN"/>
    <property type="match status" value="1"/>
</dbReference>
<proteinExistence type="inferred from homology"/>
<feature type="transmembrane region" description="Helical" evidence="6">
    <location>
        <begin position="9"/>
        <end position="25"/>
    </location>
</feature>
<comment type="similarity">
    <text evidence="2">Belongs to the autoinducer-2 exporter (AI-2E) (TC 2.A.86) family.</text>
</comment>
<dbReference type="STRING" id="1802207.A3D44_03645"/>
<gene>
    <name evidence="7" type="ORF">A3D44_03645</name>
</gene>
<feature type="transmembrane region" description="Helical" evidence="6">
    <location>
        <begin position="60"/>
        <end position="82"/>
    </location>
</feature>
<feature type="transmembrane region" description="Helical" evidence="6">
    <location>
        <begin position="204"/>
        <end position="226"/>
    </location>
</feature>
<keyword evidence="3 6" id="KW-0812">Transmembrane</keyword>
<dbReference type="InterPro" id="IPR002549">
    <property type="entry name" value="AI-2E-like"/>
</dbReference>
<keyword evidence="4 6" id="KW-1133">Transmembrane helix</keyword>
<dbReference type="Pfam" id="PF01594">
    <property type="entry name" value="AI-2E_transport"/>
    <property type="match status" value="1"/>
</dbReference>
<dbReference type="AlphaFoldDB" id="A0A1G2I420"/>
<comment type="caution">
    <text evidence="7">The sequence shown here is derived from an EMBL/GenBank/DDBJ whole genome shotgun (WGS) entry which is preliminary data.</text>
</comment>
<feature type="transmembrane region" description="Helical" evidence="6">
    <location>
        <begin position="232"/>
        <end position="254"/>
    </location>
</feature>
<dbReference type="Proteomes" id="UP000178820">
    <property type="component" value="Unassembled WGS sequence"/>
</dbReference>
<accession>A0A1G2I420</accession>
<comment type="subcellular location">
    <subcellularLocation>
        <location evidence="1">Membrane</location>
        <topology evidence="1">Multi-pass membrane protein</topology>
    </subcellularLocation>
</comment>
<feature type="transmembrane region" description="Helical" evidence="6">
    <location>
        <begin position="146"/>
        <end position="169"/>
    </location>
</feature>
<name>A0A1G2I420_9BACT</name>
<feature type="transmembrane region" description="Helical" evidence="6">
    <location>
        <begin position="303"/>
        <end position="333"/>
    </location>
</feature>
<evidence type="ECO:0000313" key="7">
    <source>
        <dbReference type="EMBL" id="OGZ69485.1"/>
    </source>
</evidence>
<protein>
    <recommendedName>
        <fullName evidence="9">AI-2E family transporter</fullName>
    </recommendedName>
</protein>
<reference evidence="7 8" key="1">
    <citation type="journal article" date="2016" name="Nat. Commun.">
        <title>Thousands of microbial genomes shed light on interconnected biogeochemical processes in an aquifer system.</title>
        <authorList>
            <person name="Anantharaman K."/>
            <person name="Brown C.T."/>
            <person name="Hug L.A."/>
            <person name="Sharon I."/>
            <person name="Castelle C.J."/>
            <person name="Probst A.J."/>
            <person name="Thomas B.C."/>
            <person name="Singh A."/>
            <person name="Wilkins M.J."/>
            <person name="Karaoz U."/>
            <person name="Brodie E.L."/>
            <person name="Williams K.H."/>
            <person name="Hubbard S.S."/>
            <person name="Banfield J.F."/>
        </authorList>
    </citation>
    <scope>NUCLEOTIDE SEQUENCE [LARGE SCALE GENOMIC DNA]</scope>
</reference>
<evidence type="ECO:0000313" key="8">
    <source>
        <dbReference type="Proteomes" id="UP000178820"/>
    </source>
</evidence>
<sequence>MDNKKIRHYFLLTLLGGAIIATFFVLRPIMYATILALVCAIVCYPVHQKILHLAGNRQRLAALVTTLLIVVIVLVPLIFLGIKVFAEAQQLYLFLARGTGKHALVNISEGLLHGLKNYVPFGQWASADIDQYVQQGLRWLLNHLGYIFGSAAKLLLNFFIFIMVVYYALKDGHMFKKGLMELSPLTADENAVILKKINLAIHSVIKGSLIIALIQGILTGIGFALFGVPNAMLWAILATITSLIPGIGTTIVLLPAVAFVFATKSIFLALGLLAWGGFLVGLIDNFLKPNLIGKGAHIHPLIIFLSVLGGIAFLGPIGFLLGPLTISILLALLEIYTSWRNNQEE</sequence>
<evidence type="ECO:0000256" key="4">
    <source>
        <dbReference type="ARBA" id="ARBA00022989"/>
    </source>
</evidence>
<evidence type="ECO:0008006" key="9">
    <source>
        <dbReference type="Google" id="ProtNLM"/>
    </source>
</evidence>
<evidence type="ECO:0000256" key="6">
    <source>
        <dbReference type="SAM" id="Phobius"/>
    </source>
</evidence>